<dbReference type="InterPro" id="IPR029063">
    <property type="entry name" value="SAM-dependent_MTases_sf"/>
</dbReference>
<keyword evidence="3" id="KW-0949">S-adenosyl-L-methionine</keyword>
<sequence length="280" mass="30302">MVIRGASGVTAETVGAYYDQITEFVAGDLGGSLHIGYWKDLPPGSSVRDASRRMTALMIEKVEVRPGQRVLDIGCGTGRPAVDLAKAAGVEVVGVNVSRLQLERAGQLAAEEGLADRVRFQFADAMALPFGPGSFDGVWLFESLFHMPDQRQVLCQIAEVLRPGGRLVIADLVQLVPLTDEQNAVLQSCWTSGNVAAIHPVENYPALLAECGLEFAELTDISDDSLRQTFRALQEENEDWIEGMQLEDLPVDYGADVDNGMARLAVTPEIGYAIVVATKR</sequence>
<feature type="domain" description="Polyketide synthase-like methyltransferase" evidence="4">
    <location>
        <begin position="41"/>
        <end position="268"/>
    </location>
</feature>
<keyword evidence="1 5" id="KW-0489">Methyltransferase</keyword>
<evidence type="ECO:0000259" key="4">
    <source>
        <dbReference type="SMART" id="SM00828"/>
    </source>
</evidence>
<dbReference type="SUPFAM" id="SSF53335">
    <property type="entry name" value="S-adenosyl-L-methionine-dependent methyltransferases"/>
    <property type="match status" value="1"/>
</dbReference>
<reference evidence="5 6" key="1">
    <citation type="submission" date="2020-08" db="EMBL/GenBank/DDBJ databases">
        <title>Sequencing the genomes of 1000 actinobacteria strains.</title>
        <authorList>
            <person name="Klenk H.-P."/>
        </authorList>
    </citation>
    <scope>NUCLEOTIDE SEQUENCE [LARGE SCALE GENOMIC DNA]</scope>
    <source>
        <strain evidence="5 6">DSM 44230</strain>
    </source>
</reference>
<dbReference type="PANTHER" id="PTHR44068">
    <property type="entry name" value="ZGC:194242"/>
    <property type="match status" value="1"/>
</dbReference>
<evidence type="ECO:0000313" key="6">
    <source>
        <dbReference type="Proteomes" id="UP000533598"/>
    </source>
</evidence>
<dbReference type="PANTHER" id="PTHR44068:SF11">
    <property type="entry name" value="GERANYL DIPHOSPHATE 2-C-METHYLTRANSFERASE"/>
    <property type="match status" value="1"/>
</dbReference>
<dbReference type="Gene3D" id="3.40.50.150">
    <property type="entry name" value="Vaccinia Virus protein VP39"/>
    <property type="match status" value="1"/>
</dbReference>
<dbReference type="RefSeq" id="WP_185004005.1">
    <property type="nucleotide sequence ID" value="NZ_BAAAUI010000086.1"/>
</dbReference>
<gene>
    <name evidence="5" type="ORF">HNR67_004257</name>
</gene>
<keyword evidence="5" id="KW-0830">Ubiquinone</keyword>
<keyword evidence="6" id="KW-1185">Reference proteome</keyword>
<protein>
    <submittedName>
        <fullName evidence="5">Ubiquinone/menaquinone biosynthesis C-methylase UbiE</fullName>
    </submittedName>
</protein>
<evidence type="ECO:0000256" key="1">
    <source>
        <dbReference type="ARBA" id="ARBA00022603"/>
    </source>
</evidence>
<dbReference type="GO" id="GO:0008757">
    <property type="term" value="F:S-adenosylmethionine-dependent methyltransferase activity"/>
    <property type="evidence" value="ECO:0007669"/>
    <property type="project" value="InterPro"/>
</dbReference>
<dbReference type="CDD" id="cd02440">
    <property type="entry name" value="AdoMet_MTases"/>
    <property type="match status" value="1"/>
</dbReference>
<dbReference type="InterPro" id="IPR041698">
    <property type="entry name" value="Methyltransf_25"/>
</dbReference>
<dbReference type="GO" id="GO:0032259">
    <property type="term" value="P:methylation"/>
    <property type="evidence" value="ECO:0007669"/>
    <property type="project" value="UniProtKB-KW"/>
</dbReference>
<dbReference type="InterPro" id="IPR050447">
    <property type="entry name" value="Erg6_SMT_methyltransf"/>
</dbReference>
<dbReference type="EMBL" id="JACHMH010000001">
    <property type="protein sequence ID" value="MBB4678139.1"/>
    <property type="molecule type" value="Genomic_DNA"/>
</dbReference>
<keyword evidence="2" id="KW-0808">Transferase</keyword>
<dbReference type="InterPro" id="IPR020803">
    <property type="entry name" value="MeTfrase_dom"/>
</dbReference>
<comment type="caution">
    <text evidence="5">The sequence shown here is derived from an EMBL/GenBank/DDBJ whole genome shotgun (WGS) entry which is preliminary data.</text>
</comment>
<proteinExistence type="predicted"/>
<accession>A0A7W7CEN1</accession>
<dbReference type="SMART" id="SM00828">
    <property type="entry name" value="PKS_MT"/>
    <property type="match status" value="1"/>
</dbReference>
<evidence type="ECO:0000256" key="2">
    <source>
        <dbReference type="ARBA" id="ARBA00022679"/>
    </source>
</evidence>
<evidence type="ECO:0000256" key="3">
    <source>
        <dbReference type="ARBA" id="ARBA00022691"/>
    </source>
</evidence>
<dbReference type="Pfam" id="PF13649">
    <property type="entry name" value="Methyltransf_25"/>
    <property type="match status" value="1"/>
</dbReference>
<organism evidence="5 6">
    <name type="scientific">Crossiella cryophila</name>
    <dbReference type="NCBI Taxonomy" id="43355"/>
    <lineage>
        <taxon>Bacteria</taxon>
        <taxon>Bacillati</taxon>
        <taxon>Actinomycetota</taxon>
        <taxon>Actinomycetes</taxon>
        <taxon>Pseudonocardiales</taxon>
        <taxon>Pseudonocardiaceae</taxon>
        <taxon>Crossiella</taxon>
    </lineage>
</organism>
<dbReference type="Proteomes" id="UP000533598">
    <property type="component" value="Unassembled WGS sequence"/>
</dbReference>
<name>A0A7W7CEN1_9PSEU</name>
<evidence type="ECO:0000313" key="5">
    <source>
        <dbReference type="EMBL" id="MBB4678139.1"/>
    </source>
</evidence>
<dbReference type="AlphaFoldDB" id="A0A7W7CEN1"/>